<dbReference type="PROSITE" id="PS51194">
    <property type="entry name" value="HELICASE_CTER"/>
    <property type="match status" value="1"/>
</dbReference>
<dbReference type="EMBL" id="SORI01000005">
    <property type="protein sequence ID" value="TDY61733.1"/>
    <property type="molecule type" value="Genomic_DNA"/>
</dbReference>
<dbReference type="SMART" id="SM00487">
    <property type="entry name" value="DEXDc"/>
    <property type="match status" value="1"/>
</dbReference>
<comment type="similarity">
    <text evidence="10">Belongs to the DEAD box helicase family.</text>
</comment>
<dbReference type="GO" id="GO:0003724">
    <property type="term" value="F:RNA helicase activity"/>
    <property type="evidence" value="ECO:0007669"/>
    <property type="project" value="TreeGrafter"/>
</dbReference>
<dbReference type="GO" id="GO:0016787">
    <property type="term" value="F:hydrolase activity"/>
    <property type="evidence" value="ECO:0007669"/>
    <property type="project" value="UniProtKB-KW"/>
</dbReference>
<evidence type="ECO:0000256" key="5">
    <source>
        <dbReference type="ARBA" id="ARBA00022741"/>
    </source>
</evidence>
<dbReference type="AlphaFoldDB" id="A0A4R8M898"/>
<evidence type="ECO:0000256" key="8">
    <source>
        <dbReference type="ARBA" id="ARBA00022840"/>
    </source>
</evidence>
<dbReference type="InterPro" id="IPR001650">
    <property type="entry name" value="Helicase_C-like"/>
</dbReference>
<evidence type="ECO:0000256" key="7">
    <source>
        <dbReference type="ARBA" id="ARBA00022806"/>
    </source>
</evidence>
<evidence type="ECO:0000256" key="2">
    <source>
        <dbReference type="ARBA" id="ARBA00009046"/>
    </source>
</evidence>
<evidence type="ECO:0000313" key="14">
    <source>
        <dbReference type="Proteomes" id="UP000295066"/>
    </source>
</evidence>
<dbReference type="PROSITE" id="PS51643">
    <property type="entry name" value="HD_CAS3"/>
    <property type="match status" value="1"/>
</dbReference>
<dbReference type="SMART" id="SM00490">
    <property type="entry name" value="HELICc"/>
    <property type="match status" value="1"/>
</dbReference>
<keyword evidence="7" id="KW-0347">Helicase</keyword>
<evidence type="ECO:0000256" key="6">
    <source>
        <dbReference type="ARBA" id="ARBA00022801"/>
    </source>
</evidence>
<evidence type="ECO:0000259" key="12">
    <source>
        <dbReference type="PROSITE" id="PS51643"/>
    </source>
</evidence>
<dbReference type="GO" id="GO:0005829">
    <property type="term" value="C:cytosol"/>
    <property type="evidence" value="ECO:0007669"/>
    <property type="project" value="TreeGrafter"/>
</dbReference>
<dbReference type="GO" id="GO:0046872">
    <property type="term" value="F:metal ion binding"/>
    <property type="evidence" value="ECO:0007669"/>
    <property type="project" value="UniProtKB-KW"/>
</dbReference>
<reference evidence="13 14" key="1">
    <citation type="submission" date="2019-03" db="EMBL/GenBank/DDBJ databases">
        <title>Genomic Encyclopedia of Type Strains, Phase IV (KMG-IV): sequencing the most valuable type-strain genomes for metagenomic binning, comparative biology and taxonomic classification.</title>
        <authorList>
            <person name="Goeker M."/>
        </authorList>
    </citation>
    <scope>NUCLEOTIDE SEQUENCE [LARGE SCALE GENOMIC DNA]</scope>
    <source>
        <strain evidence="13 14">DSM 25964</strain>
    </source>
</reference>
<dbReference type="Proteomes" id="UP000295066">
    <property type="component" value="Unassembled WGS sequence"/>
</dbReference>
<keyword evidence="14" id="KW-1185">Reference proteome</keyword>
<evidence type="ECO:0000313" key="13">
    <source>
        <dbReference type="EMBL" id="TDY61733.1"/>
    </source>
</evidence>
<feature type="domain" description="Helicase C-terminal" evidence="11">
    <location>
        <begin position="503"/>
        <end position="657"/>
    </location>
</feature>
<organism evidence="13 14">
    <name type="scientific">Aminivibrio pyruvatiphilus</name>
    <dbReference type="NCBI Taxonomy" id="1005740"/>
    <lineage>
        <taxon>Bacteria</taxon>
        <taxon>Thermotogati</taxon>
        <taxon>Synergistota</taxon>
        <taxon>Synergistia</taxon>
        <taxon>Synergistales</taxon>
        <taxon>Aminobacteriaceae</taxon>
        <taxon>Aminivibrio</taxon>
    </lineage>
</organism>
<dbReference type="GO" id="GO:0051607">
    <property type="term" value="P:defense response to virus"/>
    <property type="evidence" value="ECO:0007669"/>
    <property type="project" value="UniProtKB-KW"/>
</dbReference>
<gene>
    <name evidence="13" type="ORF">C8D99_105146</name>
</gene>
<evidence type="ECO:0000256" key="3">
    <source>
        <dbReference type="ARBA" id="ARBA00022722"/>
    </source>
</evidence>
<dbReference type="InterPro" id="IPR050079">
    <property type="entry name" value="DEAD_box_RNA_helicase"/>
</dbReference>
<keyword evidence="8" id="KW-0067">ATP-binding</keyword>
<keyword evidence="5" id="KW-0547">Nucleotide-binding</keyword>
<dbReference type="SUPFAM" id="SSF52540">
    <property type="entry name" value="P-loop containing nucleoside triphosphate hydrolases"/>
    <property type="match status" value="1"/>
</dbReference>
<evidence type="ECO:0000256" key="9">
    <source>
        <dbReference type="ARBA" id="ARBA00023118"/>
    </source>
</evidence>
<proteinExistence type="inferred from homology"/>
<comment type="caution">
    <text evidence="13">The sequence shown here is derived from an EMBL/GenBank/DDBJ whole genome shotgun (WGS) entry which is preliminary data.</text>
</comment>
<dbReference type="GO" id="GO:0004518">
    <property type="term" value="F:nuclease activity"/>
    <property type="evidence" value="ECO:0007669"/>
    <property type="project" value="UniProtKB-KW"/>
</dbReference>
<dbReference type="InterPro" id="IPR027417">
    <property type="entry name" value="P-loop_NTPase"/>
</dbReference>
<accession>A0A4R8M898</accession>
<dbReference type="InterPro" id="IPR006483">
    <property type="entry name" value="CRISPR-assoc_Cas3_HD"/>
</dbReference>
<dbReference type="InterPro" id="IPR038257">
    <property type="entry name" value="CRISPR-assoc_Cas3_HD_sf"/>
</dbReference>
<evidence type="ECO:0000256" key="4">
    <source>
        <dbReference type="ARBA" id="ARBA00022723"/>
    </source>
</evidence>
<keyword evidence="6" id="KW-0378">Hydrolase</keyword>
<dbReference type="CDD" id="cd09641">
    <property type="entry name" value="Cas3''_I"/>
    <property type="match status" value="1"/>
</dbReference>
<sequence>MAVLAKKSILINGRIQEKTLRQHTMDVLSAFTALFGDEQKPAPFAEHWFRFFRIPDGDRMSFFQCTKAAVILHDVGKSNNHFQEAVKGGGGQSLRHEFLGGWLMGFESFRNLLEHVDSADFQIIRASVMGHHLKLRRGIMETADWDRPYITLCPEGIQELFDLFASEFSLGSASQIQSPSHISLHALSDDFDSIESDLELSFEGDTRRIRLLRAVRTALILADAAGSGLARERDQTVFIPVEQWIADAFNDSRVLSGNRIEDMIIAPRRKQIEAGQKKTFSFSTFQVEAARLSDRALLLASCGSGKTLAAWKWGTGVASRRTINRFIFLYPTRATATEGFKDYVAWAPETDGALLHGTSAYELQDMFDNPDSRSGKDFLSNDRLFAVGFWQKRLFSATVDQFLGFMGHDYRSSCLLPLLAESAIVFDEVHSFDARLFSALLGFLREFDVPVLCMTASLPPNRLKQLQEAGLEIFPPEPASFPDFFEKSSAPRYTIRRCTRESAKKEATDTLGRGEKILWVVNTVKRCQTLAEELSSMVPEARIICYHSRFRLKDRQERHKELIAAFRENGPMIALTTQVCEMSLDLSAALLVSEFAPLTSLIQRMGRCNRKLELEGYGRVLLYSPEKELPYSKDEMANVEAFIGDLDGKTVSQADLQQLLERFSPETREMEKLLPFLADEGFAFSAGDGIRDIDGHSVTAILECDAGNYWNLRRNAQPVDGLILPAPFKCTEKGKGLPPYLRVAKGDYSEKLGLLC</sequence>
<dbReference type="InterPro" id="IPR006474">
    <property type="entry name" value="Helicase_Cas3_CRISPR-ass_core"/>
</dbReference>
<comment type="similarity">
    <text evidence="1">In the N-terminal section; belongs to the CRISPR-associated nuclease Cas3-HD family.</text>
</comment>
<dbReference type="PANTHER" id="PTHR47959:SF16">
    <property type="entry name" value="CRISPR-ASSOCIATED NUCLEASE_HELICASE CAS3-RELATED"/>
    <property type="match status" value="1"/>
</dbReference>
<dbReference type="Gene3D" id="3.40.50.300">
    <property type="entry name" value="P-loop containing nucleotide triphosphate hydrolases"/>
    <property type="match status" value="2"/>
</dbReference>
<evidence type="ECO:0000259" key="11">
    <source>
        <dbReference type="PROSITE" id="PS51194"/>
    </source>
</evidence>
<feature type="domain" description="HD Cas3-type" evidence="12">
    <location>
        <begin position="13"/>
        <end position="225"/>
    </location>
</feature>
<dbReference type="InterPro" id="IPR054712">
    <property type="entry name" value="Cas3-like_dom"/>
</dbReference>
<keyword evidence="4" id="KW-0479">Metal-binding</keyword>
<comment type="similarity">
    <text evidence="2">In the central section; belongs to the CRISPR-associated helicase Cas3 family.</text>
</comment>
<dbReference type="InterPro" id="IPR014001">
    <property type="entry name" value="Helicase_ATP-bd"/>
</dbReference>
<keyword evidence="9" id="KW-0051">Antiviral defense</keyword>
<dbReference type="PANTHER" id="PTHR47959">
    <property type="entry name" value="ATP-DEPENDENT RNA HELICASE RHLE-RELATED"/>
    <property type="match status" value="1"/>
</dbReference>
<evidence type="ECO:0000256" key="10">
    <source>
        <dbReference type="ARBA" id="ARBA00038437"/>
    </source>
</evidence>
<protein>
    <submittedName>
        <fullName evidence="13">CRISPR-associated Cas3 family helicase</fullName>
    </submittedName>
</protein>
<dbReference type="GO" id="GO:0005524">
    <property type="term" value="F:ATP binding"/>
    <property type="evidence" value="ECO:0007669"/>
    <property type="project" value="UniProtKB-KW"/>
</dbReference>
<dbReference type="Gene3D" id="1.10.3210.30">
    <property type="match status" value="1"/>
</dbReference>
<dbReference type="NCBIfam" id="TIGR01596">
    <property type="entry name" value="cas3_HD"/>
    <property type="match status" value="1"/>
</dbReference>
<dbReference type="OrthoDB" id="9810236at2"/>
<name>A0A4R8M898_9BACT</name>
<evidence type="ECO:0000256" key="1">
    <source>
        <dbReference type="ARBA" id="ARBA00006847"/>
    </source>
</evidence>
<dbReference type="Pfam" id="PF22590">
    <property type="entry name" value="Cas3-like_C_2"/>
    <property type="match status" value="1"/>
</dbReference>
<keyword evidence="3" id="KW-0540">Nuclease</keyword>
<dbReference type="NCBIfam" id="TIGR01587">
    <property type="entry name" value="cas3_core"/>
    <property type="match status" value="1"/>
</dbReference>